<evidence type="ECO:0000313" key="1">
    <source>
        <dbReference type="EMBL" id="MFD1324637.1"/>
    </source>
</evidence>
<gene>
    <name evidence="1" type="ORF">ACFQ4H_26475</name>
</gene>
<dbReference type="RefSeq" id="WP_377575587.1">
    <property type="nucleotide sequence ID" value="NZ_JBHTMP010000054.1"/>
</dbReference>
<name>A0ABW3YJF2_9ACTN</name>
<comment type="caution">
    <text evidence="1">The sequence shown here is derived from an EMBL/GenBank/DDBJ whole genome shotgun (WGS) entry which is preliminary data.</text>
</comment>
<keyword evidence="2" id="KW-1185">Reference proteome</keyword>
<proteinExistence type="predicted"/>
<sequence>MSDRNELIEALSDAKDLPDGEGKVMELERLTAHADAAQDVRLGFDVRMELIDAYNNHTERWRMLPAFGWCLSAFDRQPELFDDWDAELLRWYHKWAVSTLRDTPRVGLAQTQAALDDMDRRFREGGHSPQAVYNLRCRIADHLGDQVAARQWLDQWRTAAQDENSDCAGCDPSRQADLLAGWGEWEEAVKTVEPVLSGVLGCTEQPEKALVTVMVPYLHLGRPEEAAQAHVRAYRRHRHERDSFPYLAEHLRFCALTGNYERGLEILAEHLGWLDQPYDEMSAMEFSAAGALLCRLATEAGLGERTIHRPAHGERLAAELAVPALGADLLATSEDLAGRFDARNGTTHQSGRMAAWLAGRPIGDPVTLPSVEAPVEQWSGLAADQPENWLDVVAPLRLESLVAVLHERSDHYFVEPDGTVGGRWGQALIQFEQLGERGEILHARIIAERQLPADRLADAYEFCNGWNHDRLLPKAYVHDNGDGQLILAGDVTTDLEHGVTGQQLAILVNATVSSGAAFAAAAAALP</sequence>
<dbReference type="InterPro" id="IPR019660">
    <property type="entry name" value="Put_sensory_transdc_reg_YbjN"/>
</dbReference>
<organism evidence="1 2">
    <name type="scientific">Micromonospora sonneratiae</name>
    <dbReference type="NCBI Taxonomy" id="1184706"/>
    <lineage>
        <taxon>Bacteria</taxon>
        <taxon>Bacillati</taxon>
        <taxon>Actinomycetota</taxon>
        <taxon>Actinomycetes</taxon>
        <taxon>Micromonosporales</taxon>
        <taxon>Micromonosporaceae</taxon>
        <taxon>Micromonospora</taxon>
    </lineage>
</organism>
<protein>
    <submittedName>
        <fullName evidence="1">YbjN domain-containing protein</fullName>
    </submittedName>
</protein>
<dbReference type="Pfam" id="PF10722">
    <property type="entry name" value="YbjN"/>
    <property type="match status" value="1"/>
</dbReference>
<reference evidence="2" key="1">
    <citation type="journal article" date="2019" name="Int. J. Syst. Evol. Microbiol.">
        <title>The Global Catalogue of Microorganisms (GCM) 10K type strain sequencing project: providing services to taxonomists for standard genome sequencing and annotation.</title>
        <authorList>
            <consortium name="The Broad Institute Genomics Platform"/>
            <consortium name="The Broad Institute Genome Sequencing Center for Infectious Disease"/>
            <person name="Wu L."/>
            <person name="Ma J."/>
        </authorList>
    </citation>
    <scope>NUCLEOTIDE SEQUENCE [LARGE SCALE GENOMIC DNA]</scope>
    <source>
        <strain evidence="2">JCM 31037</strain>
    </source>
</reference>
<dbReference type="Proteomes" id="UP001597260">
    <property type="component" value="Unassembled WGS sequence"/>
</dbReference>
<dbReference type="EMBL" id="JBHTMP010000054">
    <property type="protein sequence ID" value="MFD1324637.1"/>
    <property type="molecule type" value="Genomic_DNA"/>
</dbReference>
<evidence type="ECO:0000313" key="2">
    <source>
        <dbReference type="Proteomes" id="UP001597260"/>
    </source>
</evidence>
<accession>A0ABW3YJF2</accession>